<gene>
    <name evidence="2" type="ORF">SHERM_28857</name>
</gene>
<feature type="region of interest" description="Disordered" evidence="1">
    <location>
        <begin position="1"/>
        <end position="25"/>
    </location>
</feature>
<protein>
    <submittedName>
        <fullName evidence="2">Uncharacterized protein</fullName>
    </submittedName>
</protein>
<feature type="compositionally biased region" description="Polar residues" evidence="1">
    <location>
        <begin position="1"/>
        <end position="13"/>
    </location>
</feature>
<sequence>MSESTQPTSTGTKKSVGRKRKSGQSADPLCEVMKIFAESTGARLEKIANRIGYDYDVSSARKDVYSIVREIEGLNLQQQLLISKMLVKNTDELDLFFSLDNVARAEFVRMKLTGSI</sequence>
<reference evidence="2" key="1">
    <citation type="submission" date="2019-12" db="EMBL/GenBank/DDBJ databases">
        <authorList>
            <person name="Scholes J."/>
        </authorList>
    </citation>
    <scope>NUCLEOTIDE SEQUENCE</scope>
</reference>
<dbReference type="OrthoDB" id="913671at2759"/>
<dbReference type="Proteomes" id="UP001153555">
    <property type="component" value="Unassembled WGS sequence"/>
</dbReference>
<keyword evidence="3" id="KW-1185">Reference proteome</keyword>
<evidence type="ECO:0000313" key="3">
    <source>
        <dbReference type="Proteomes" id="UP001153555"/>
    </source>
</evidence>
<name>A0A9N7NNA9_STRHE</name>
<dbReference type="EMBL" id="CACSLK010027840">
    <property type="protein sequence ID" value="CAA0833599.1"/>
    <property type="molecule type" value="Genomic_DNA"/>
</dbReference>
<accession>A0A9N7NNA9</accession>
<organism evidence="2 3">
    <name type="scientific">Striga hermonthica</name>
    <name type="common">Purple witchweed</name>
    <name type="synonym">Buchnera hermonthica</name>
    <dbReference type="NCBI Taxonomy" id="68872"/>
    <lineage>
        <taxon>Eukaryota</taxon>
        <taxon>Viridiplantae</taxon>
        <taxon>Streptophyta</taxon>
        <taxon>Embryophyta</taxon>
        <taxon>Tracheophyta</taxon>
        <taxon>Spermatophyta</taxon>
        <taxon>Magnoliopsida</taxon>
        <taxon>eudicotyledons</taxon>
        <taxon>Gunneridae</taxon>
        <taxon>Pentapetalae</taxon>
        <taxon>asterids</taxon>
        <taxon>lamiids</taxon>
        <taxon>Lamiales</taxon>
        <taxon>Orobanchaceae</taxon>
        <taxon>Buchnereae</taxon>
        <taxon>Striga</taxon>
    </lineage>
</organism>
<evidence type="ECO:0000256" key="1">
    <source>
        <dbReference type="SAM" id="MobiDB-lite"/>
    </source>
</evidence>
<dbReference type="AlphaFoldDB" id="A0A9N7NNA9"/>
<comment type="caution">
    <text evidence="2">The sequence shown here is derived from an EMBL/GenBank/DDBJ whole genome shotgun (WGS) entry which is preliminary data.</text>
</comment>
<proteinExistence type="predicted"/>
<evidence type="ECO:0000313" key="2">
    <source>
        <dbReference type="EMBL" id="CAA0833599.1"/>
    </source>
</evidence>